<dbReference type="GO" id="GO:1990228">
    <property type="term" value="C:sulfurtransferase complex"/>
    <property type="evidence" value="ECO:0007669"/>
    <property type="project" value="TreeGrafter"/>
</dbReference>
<dbReference type="SUPFAM" id="SSF75169">
    <property type="entry name" value="DsrEFH-like"/>
    <property type="match status" value="1"/>
</dbReference>
<dbReference type="PANTHER" id="PTHR37526:SF1">
    <property type="entry name" value="PROTEIN TUSB"/>
    <property type="match status" value="1"/>
</dbReference>
<dbReference type="InterPro" id="IPR007215">
    <property type="entry name" value="Sulphur_relay_TusB/DsrH"/>
</dbReference>
<comment type="caution">
    <text evidence="1">The sequence shown here is derived from an EMBL/GenBank/DDBJ whole genome shotgun (WGS) entry which is preliminary data.</text>
</comment>
<dbReference type="Gene3D" id="3.40.1260.10">
    <property type="entry name" value="DsrEFH-like"/>
    <property type="match status" value="1"/>
</dbReference>
<evidence type="ECO:0000313" key="1">
    <source>
        <dbReference type="EMBL" id="TCJ84950.1"/>
    </source>
</evidence>
<dbReference type="RefSeq" id="WP_131906671.1">
    <property type="nucleotide sequence ID" value="NZ_BAAAFU010000006.1"/>
</dbReference>
<dbReference type="Proteomes" id="UP000294887">
    <property type="component" value="Unassembled WGS sequence"/>
</dbReference>
<dbReference type="Pfam" id="PF04077">
    <property type="entry name" value="DsrH"/>
    <property type="match status" value="1"/>
</dbReference>
<dbReference type="PANTHER" id="PTHR37526">
    <property type="entry name" value="PROTEIN TUSB"/>
    <property type="match status" value="1"/>
</dbReference>
<gene>
    <name evidence="1" type="ORF">EV695_2913</name>
</gene>
<name>A0A4R1EW11_9GAMM</name>
<dbReference type="AlphaFoldDB" id="A0A4R1EW11"/>
<dbReference type="InterPro" id="IPR027396">
    <property type="entry name" value="DsrEFH-like"/>
</dbReference>
<dbReference type="GO" id="GO:0002143">
    <property type="term" value="P:tRNA wobble position uridine thiolation"/>
    <property type="evidence" value="ECO:0007669"/>
    <property type="project" value="InterPro"/>
</dbReference>
<organism evidence="1 2">
    <name type="scientific">Cocleimonas flava</name>
    <dbReference type="NCBI Taxonomy" id="634765"/>
    <lineage>
        <taxon>Bacteria</taxon>
        <taxon>Pseudomonadati</taxon>
        <taxon>Pseudomonadota</taxon>
        <taxon>Gammaproteobacteria</taxon>
        <taxon>Thiotrichales</taxon>
        <taxon>Thiotrichaceae</taxon>
        <taxon>Cocleimonas</taxon>
    </lineage>
</organism>
<keyword evidence="2" id="KW-1185">Reference proteome</keyword>
<proteinExistence type="predicted"/>
<dbReference type="NCBIfam" id="TIGR03011">
    <property type="entry name" value="sulf_tusB_dsrH"/>
    <property type="match status" value="1"/>
</dbReference>
<reference evidence="1 2" key="1">
    <citation type="submission" date="2019-03" db="EMBL/GenBank/DDBJ databases">
        <title>Genomic Encyclopedia of Type Strains, Phase IV (KMG-IV): sequencing the most valuable type-strain genomes for metagenomic binning, comparative biology and taxonomic classification.</title>
        <authorList>
            <person name="Goeker M."/>
        </authorList>
    </citation>
    <scope>NUCLEOTIDE SEQUENCE [LARGE SCALE GENOMIC DNA]</scope>
    <source>
        <strain evidence="1 2">DSM 24830</strain>
    </source>
</reference>
<protein>
    <submittedName>
        <fullName evidence="1">tRNA 2-thiouridine synthesizing protein B</fullName>
    </submittedName>
</protein>
<evidence type="ECO:0000313" key="2">
    <source>
        <dbReference type="Proteomes" id="UP000294887"/>
    </source>
</evidence>
<dbReference type="EMBL" id="SMFQ01000004">
    <property type="protein sequence ID" value="TCJ84950.1"/>
    <property type="molecule type" value="Genomic_DNA"/>
</dbReference>
<dbReference type="OrthoDB" id="9795117at2"/>
<accession>A0A4R1EW11</accession>
<sequence length="102" mass="10952">MAMLHIVNKSPFEKVAFRSCLNHAKAGDSILMIEDATVGAIDGTSFSEKLKAALADKSVYVLGGDLAARGLSEDRMIDGIKAVDYAGFVDLTVENETTQSWL</sequence>